<feature type="transmembrane region" description="Helical" evidence="2">
    <location>
        <begin position="71"/>
        <end position="90"/>
    </location>
</feature>
<proteinExistence type="predicted"/>
<feature type="compositionally biased region" description="Pro residues" evidence="1">
    <location>
        <begin position="579"/>
        <end position="590"/>
    </location>
</feature>
<keyword evidence="2" id="KW-0472">Membrane</keyword>
<feature type="transmembrane region" description="Helical" evidence="2">
    <location>
        <begin position="30"/>
        <end position="50"/>
    </location>
</feature>
<accession>A0A0D2PEQ8</accession>
<evidence type="ECO:0008006" key="5">
    <source>
        <dbReference type="Google" id="ProtNLM"/>
    </source>
</evidence>
<dbReference type="Proteomes" id="UP000054270">
    <property type="component" value="Unassembled WGS sequence"/>
</dbReference>
<dbReference type="OrthoDB" id="4021778at2759"/>
<dbReference type="EMBL" id="KN817519">
    <property type="protein sequence ID" value="KJA29234.1"/>
    <property type="molecule type" value="Genomic_DNA"/>
</dbReference>
<reference evidence="4" key="1">
    <citation type="submission" date="2014-04" db="EMBL/GenBank/DDBJ databases">
        <title>Evolutionary Origins and Diversification of the Mycorrhizal Mutualists.</title>
        <authorList>
            <consortium name="DOE Joint Genome Institute"/>
            <consortium name="Mycorrhizal Genomics Consortium"/>
            <person name="Kohler A."/>
            <person name="Kuo A."/>
            <person name="Nagy L.G."/>
            <person name="Floudas D."/>
            <person name="Copeland A."/>
            <person name="Barry K.W."/>
            <person name="Cichocki N."/>
            <person name="Veneault-Fourrey C."/>
            <person name="LaButti K."/>
            <person name="Lindquist E.A."/>
            <person name="Lipzen A."/>
            <person name="Lundell T."/>
            <person name="Morin E."/>
            <person name="Murat C."/>
            <person name="Riley R."/>
            <person name="Ohm R."/>
            <person name="Sun H."/>
            <person name="Tunlid A."/>
            <person name="Henrissat B."/>
            <person name="Grigoriev I.V."/>
            <person name="Hibbett D.S."/>
            <person name="Martin F."/>
        </authorList>
    </citation>
    <scope>NUCLEOTIDE SEQUENCE [LARGE SCALE GENOMIC DNA]</scope>
    <source>
        <strain evidence="4">FD-334 SS-4</strain>
    </source>
</reference>
<keyword evidence="2" id="KW-0812">Transmembrane</keyword>
<dbReference type="PANTHER" id="PTHR12459:SF15">
    <property type="entry name" value="TRANSMEMBRANE PROTEIN 135"/>
    <property type="match status" value="1"/>
</dbReference>
<dbReference type="OMA" id="CFFYEPE"/>
<name>A0A0D2PEQ8_HYPSF</name>
<evidence type="ECO:0000256" key="2">
    <source>
        <dbReference type="SAM" id="Phobius"/>
    </source>
</evidence>
<feature type="compositionally biased region" description="Polar residues" evidence="1">
    <location>
        <begin position="594"/>
        <end position="609"/>
    </location>
</feature>
<keyword evidence="4" id="KW-1185">Reference proteome</keyword>
<dbReference type="AlphaFoldDB" id="A0A0D2PEQ8"/>
<protein>
    <recommendedName>
        <fullName evidence="5">Transmembrane protein 135 N-terminal domain-containing protein</fullName>
    </recommendedName>
</protein>
<evidence type="ECO:0000256" key="1">
    <source>
        <dbReference type="SAM" id="MobiDB-lite"/>
    </source>
</evidence>
<keyword evidence="2" id="KW-1133">Transmembrane helix</keyword>
<organism evidence="3 4">
    <name type="scientific">Hypholoma sublateritium (strain FD-334 SS-4)</name>
    <dbReference type="NCBI Taxonomy" id="945553"/>
    <lineage>
        <taxon>Eukaryota</taxon>
        <taxon>Fungi</taxon>
        <taxon>Dikarya</taxon>
        <taxon>Basidiomycota</taxon>
        <taxon>Agaricomycotina</taxon>
        <taxon>Agaricomycetes</taxon>
        <taxon>Agaricomycetidae</taxon>
        <taxon>Agaricales</taxon>
        <taxon>Agaricineae</taxon>
        <taxon>Strophariaceae</taxon>
        <taxon>Hypholoma</taxon>
    </lineage>
</organism>
<dbReference type="InterPro" id="IPR026749">
    <property type="entry name" value="Tmem135"/>
</dbReference>
<evidence type="ECO:0000313" key="4">
    <source>
        <dbReference type="Proteomes" id="UP000054270"/>
    </source>
</evidence>
<evidence type="ECO:0000313" key="3">
    <source>
        <dbReference type="EMBL" id="KJA29234.1"/>
    </source>
</evidence>
<feature type="region of interest" description="Disordered" evidence="1">
    <location>
        <begin position="572"/>
        <end position="609"/>
    </location>
</feature>
<gene>
    <name evidence="3" type="ORF">HYPSUDRAFT_127852</name>
</gene>
<sequence>MAAPSSSWLDHIPALSDDPTHPAQVALRTYALALSLSLGPSLVPFVSAIFSTKARARATPAALKRVLRRELGHDGFPFAITLAVAGGAAVRKHLWALLACGAPKTAAEASPGPAESYTAQACAALRSTLASVRAALLALAPAQRTFVAHALSSAVGIVLIQAGRERTAREKAARRTTPRAPDLTSPTLDLTLLVVVRAVDSMLQSFILQKPVPARVRAASLVHGRGAEPALVHARLAGEKIRRENRVRQQWTSQVDAFVFWACSARIMWCFFYEPQRLPRAYVGWINTLANLDDGIQHTLRNIREGKWSYLTGSPAHAHVLQDTARKLGLPPVWGDPTALPAYGGAAATETWKKLGYAMRPGIGGIPCELLHGEVGASLGLQSSCAANTGLRTLTGFVEALAIYVPVHFIPVLLTRPQTLLRPHRLLETALGALRSAAFLASFIGVYWGAVCATRTRGLARALPCVSHDFWDGPRGCIMAGCLLCGASIWLENGRRRGEMALYVLPRAVRAILPDRLVKSGHRGARLAERLAFVLAFSALLTAATHRPDSLRGLSRWTLAFVTNGPNAGFWKRRRRDPSVPPTPSVPSTPFPTDEQQQQQPRVDSLKST</sequence>
<dbReference type="PANTHER" id="PTHR12459">
    <property type="entry name" value="TRANSMEMBRANE PROTEIN 135-RELATED"/>
    <property type="match status" value="1"/>
</dbReference>